<organism evidence="2">
    <name type="scientific">freshwater metagenome</name>
    <dbReference type="NCBI Taxonomy" id="449393"/>
    <lineage>
        <taxon>unclassified sequences</taxon>
        <taxon>metagenomes</taxon>
        <taxon>ecological metagenomes</taxon>
    </lineage>
</organism>
<protein>
    <submittedName>
        <fullName evidence="2">Unannotated protein</fullName>
    </submittedName>
</protein>
<proteinExistence type="predicted"/>
<name>A0A6J7FHR1_9ZZZZ</name>
<evidence type="ECO:0000256" key="1">
    <source>
        <dbReference type="SAM" id="MobiDB-lite"/>
    </source>
</evidence>
<accession>A0A6J7FHR1</accession>
<feature type="region of interest" description="Disordered" evidence="1">
    <location>
        <begin position="176"/>
        <end position="226"/>
    </location>
</feature>
<gene>
    <name evidence="2" type="ORF">UFOPK3376_03094</name>
</gene>
<dbReference type="EMBL" id="CAFBLP010000136">
    <property type="protein sequence ID" value="CAB4894871.1"/>
    <property type="molecule type" value="Genomic_DNA"/>
</dbReference>
<sequence length="306" mass="33405">MACRVVCCSGSRPDAESDSSVSRCIGRAQAQTDRQRHQDGPQEVAERLDPLVQVEDRAIAMDQMERGAQRDERVIDDALRRAQDDQCDRCGCERNGELRPPPGLQSQCWQGHVGGVLSMGDGRSWIPTRVAHQQYVELDITMSVAASMVQKSLIARFACSAAGLTTCRSRCARDPAYAEQGSGSSPATTTVSSPWAYRSARTHRRVGPSAPSSIRRGHARRGRDVGWPAWGAPGRLGLRRATRPQRIGRAGCRIHRTVGRIPSSRFRPPWLSSGLRRRAVSSPVHIVGMAARYGRVCGESGAGKAR</sequence>
<feature type="compositionally biased region" description="Polar residues" evidence="1">
    <location>
        <begin position="181"/>
        <end position="193"/>
    </location>
</feature>
<dbReference type="AlphaFoldDB" id="A0A6J7FHR1"/>
<reference evidence="2" key="1">
    <citation type="submission" date="2020-05" db="EMBL/GenBank/DDBJ databases">
        <authorList>
            <person name="Chiriac C."/>
            <person name="Salcher M."/>
            <person name="Ghai R."/>
            <person name="Kavagutti S V."/>
        </authorList>
    </citation>
    <scope>NUCLEOTIDE SEQUENCE</scope>
</reference>
<evidence type="ECO:0000313" key="2">
    <source>
        <dbReference type="EMBL" id="CAB4894871.1"/>
    </source>
</evidence>